<keyword evidence="3" id="KW-1185">Reference proteome</keyword>
<sequence>MAHKLTHKLLSRRELNFPVKIAEEEGRFSACWRDGTVESTCLSGSHIYKITEVALLEPSLIPALTVLIRAICPDQIAEAMIKSMVKANDRECRGIRVKNGANYRNRRGRRVKNGILRDTRQKNSSFGMIYIEIEMGGMKINGATIDGQEYLISGRRVSFTTFAASFPDLLADFVLAVRKFVKNPIGFQQAVCESYPEIAKHHYFQETKKVPETKKEREIHPDYMWVADALASQRQSSKQEFPSSRTLNNRVRHVR</sequence>
<gene>
    <name evidence="2" type="ORF">EHF33_07320</name>
</gene>
<dbReference type="EMBL" id="CP034183">
    <property type="protein sequence ID" value="AZI42578.1"/>
    <property type="molecule type" value="Genomic_DNA"/>
</dbReference>
<evidence type="ECO:0000313" key="3">
    <source>
        <dbReference type="Proteomes" id="UP000276417"/>
    </source>
</evidence>
<evidence type="ECO:0000313" key="2">
    <source>
        <dbReference type="EMBL" id="AZI42578.1"/>
    </source>
</evidence>
<dbReference type="RefSeq" id="WP_124869440.1">
    <property type="nucleotide sequence ID" value="NZ_CP034183.1"/>
</dbReference>
<accession>A0A3G8YBA0</accession>
<protein>
    <submittedName>
        <fullName evidence="2">Uncharacterized protein</fullName>
    </submittedName>
</protein>
<reference evidence="2 3" key="1">
    <citation type="submission" date="2018-11" db="EMBL/GenBank/DDBJ databases">
        <title>Deinococcus shelandsis sp. nov., isolated from South Shetland Islands soil of Antarctica.</title>
        <authorList>
            <person name="Tian J."/>
        </authorList>
    </citation>
    <scope>NUCLEOTIDE SEQUENCE [LARGE SCALE GENOMIC DNA]</scope>
    <source>
        <strain evidence="2 3">S14-83T</strain>
    </source>
</reference>
<organism evidence="2 3">
    <name type="scientific">Deinococcus psychrotolerans</name>
    <dbReference type="NCBI Taxonomy" id="2489213"/>
    <lineage>
        <taxon>Bacteria</taxon>
        <taxon>Thermotogati</taxon>
        <taxon>Deinococcota</taxon>
        <taxon>Deinococci</taxon>
        <taxon>Deinococcales</taxon>
        <taxon>Deinococcaceae</taxon>
        <taxon>Deinococcus</taxon>
    </lineage>
</organism>
<feature type="region of interest" description="Disordered" evidence="1">
    <location>
        <begin position="236"/>
        <end position="255"/>
    </location>
</feature>
<feature type="compositionally biased region" description="Polar residues" evidence="1">
    <location>
        <begin position="236"/>
        <end position="249"/>
    </location>
</feature>
<dbReference type="AlphaFoldDB" id="A0A3G8YBA0"/>
<dbReference type="KEGG" id="dph:EHF33_07320"/>
<proteinExistence type="predicted"/>
<evidence type="ECO:0000256" key="1">
    <source>
        <dbReference type="SAM" id="MobiDB-lite"/>
    </source>
</evidence>
<name>A0A3G8YBA0_9DEIO</name>
<dbReference type="Proteomes" id="UP000276417">
    <property type="component" value="Chromosome 1"/>
</dbReference>